<accession>A0AAD5K0Q6</accession>
<keyword evidence="1" id="KW-0812">Transmembrane</keyword>
<evidence type="ECO:0000313" key="2">
    <source>
        <dbReference type="EMBL" id="KAI9263314.1"/>
    </source>
</evidence>
<dbReference type="EMBL" id="JAIXMP010000013">
    <property type="protein sequence ID" value="KAI9263314.1"/>
    <property type="molecule type" value="Genomic_DNA"/>
</dbReference>
<proteinExistence type="predicted"/>
<evidence type="ECO:0000256" key="1">
    <source>
        <dbReference type="SAM" id="Phobius"/>
    </source>
</evidence>
<reference evidence="2" key="2">
    <citation type="submission" date="2023-02" db="EMBL/GenBank/DDBJ databases">
        <authorList>
            <consortium name="DOE Joint Genome Institute"/>
            <person name="Mondo S.J."/>
            <person name="Chang Y."/>
            <person name="Wang Y."/>
            <person name="Ahrendt S."/>
            <person name="Andreopoulos W."/>
            <person name="Barry K."/>
            <person name="Beard J."/>
            <person name="Benny G.L."/>
            <person name="Blankenship S."/>
            <person name="Bonito G."/>
            <person name="Cuomo C."/>
            <person name="Desiro A."/>
            <person name="Gervers K.A."/>
            <person name="Hundley H."/>
            <person name="Kuo A."/>
            <person name="LaButti K."/>
            <person name="Lang B.F."/>
            <person name="Lipzen A."/>
            <person name="O'Donnell K."/>
            <person name="Pangilinan J."/>
            <person name="Reynolds N."/>
            <person name="Sandor L."/>
            <person name="Smith M.W."/>
            <person name="Tsang A."/>
            <person name="Grigoriev I.V."/>
            <person name="Stajich J.E."/>
            <person name="Spatafora J.W."/>
        </authorList>
    </citation>
    <scope>NUCLEOTIDE SEQUENCE</scope>
    <source>
        <strain evidence="2">RSA 2281</strain>
    </source>
</reference>
<organism evidence="2 3">
    <name type="scientific">Phascolomyces articulosus</name>
    <dbReference type="NCBI Taxonomy" id="60185"/>
    <lineage>
        <taxon>Eukaryota</taxon>
        <taxon>Fungi</taxon>
        <taxon>Fungi incertae sedis</taxon>
        <taxon>Mucoromycota</taxon>
        <taxon>Mucoromycotina</taxon>
        <taxon>Mucoromycetes</taxon>
        <taxon>Mucorales</taxon>
        <taxon>Lichtheimiaceae</taxon>
        <taxon>Phascolomyces</taxon>
    </lineage>
</organism>
<protein>
    <submittedName>
        <fullName evidence="2">Uncharacterized protein</fullName>
    </submittedName>
</protein>
<reference evidence="2" key="1">
    <citation type="journal article" date="2022" name="IScience">
        <title>Evolution of zygomycete secretomes and the origins of terrestrial fungal ecologies.</title>
        <authorList>
            <person name="Chang Y."/>
            <person name="Wang Y."/>
            <person name="Mondo S."/>
            <person name="Ahrendt S."/>
            <person name="Andreopoulos W."/>
            <person name="Barry K."/>
            <person name="Beard J."/>
            <person name="Benny G.L."/>
            <person name="Blankenship S."/>
            <person name="Bonito G."/>
            <person name="Cuomo C."/>
            <person name="Desiro A."/>
            <person name="Gervers K.A."/>
            <person name="Hundley H."/>
            <person name="Kuo A."/>
            <person name="LaButti K."/>
            <person name="Lang B.F."/>
            <person name="Lipzen A."/>
            <person name="O'Donnell K."/>
            <person name="Pangilinan J."/>
            <person name="Reynolds N."/>
            <person name="Sandor L."/>
            <person name="Smith M.E."/>
            <person name="Tsang A."/>
            <person name="Grigoriev I.V."/>
            <person name="Stajich J.E."/>
            <person name="Spatafora J.W."/>
        </authorList>
    </citation>
    <scope>NUCLEOTIDE SEQUENCE</scope>
    <source>
        <strain evidence="2">RSA 2281</strain>
    </source>
</reference>
<gene>
    <name evidence="2" type="ORF">BDA99DRAFT_537322</name>
</gene>
<keyword evidence="1" id="KW-0472">Membrane</keyword>
<name>A0AAD5K0Q6_9FUNG</name>
<dbReference type="Proteomes" id="UP001209540">
    <property type="component" value="Unassembled WGS sequence"/>
</dbReference>
<evidence type="ECO:0000313" key="3">
    <source>
        <dbReference type="Proteomes" id="UP001209540"/>
    </source>
</evidence>
<sequence>MDTGPQMIEVASHRQCLIQYKAFHRQMSYFGLIIMLCFLVINIHRNALLVTVFRWETTFTVSSDIDEGVFSVFSKRIATHVAKTWKSDFIGLRLKINTHFNLQNNRADSLMRVRVIKGKEEETSQVEDFGRQHRKTTVLYLQGLAIEFLFHINGQNHNRTYTAIQTNIIQLIDYVTIYQVDSIINAKYVFQFSIYPKSCSYSRYVLWIVISYPTISNFCRNKKRQHKSSILTLSSSSIQPSSIDIYINNNTDNP</sequence>
<dbReference type="AlphaFoldDB" id="A0AAD5K0Q6"/>
<comment type="caution">
    <text evidence="2">The sequence shown here is derived from an EMBL/GenBank/DDBJ whole genome shotgun (WGS) entry which is preliminary data.</text>
</comment>
<keyword evidence="3" id="KW-1185">Reference proteome</keyword>
<feature type="transmembrane region" description="Helical" evidence="1">
    <location>
        <begin position="27"/>
        <end position="44"/>
    </location>
</feature>
<keyword evidence="1" id="KW-1133">Transmembrane helix</keyword>